<gene>
    <name evidence="5" type="ORF">WJX74_007290</name>
</gene>
<dbReference type="PANTHER" id="PTHR13271">
    <property type="entry name" value="UNCHARACTERIZED PUTATIVE METHYLTRANSFERASE"/>
    <property type="match status" value="1"/>
</dbReference>
<dbReference type="InterPro" id="IPR046341">
    <property type="entry name" value="SET_dom_sf"/>
</dbReference>
<reference evidence="5 6" key="1">
    <citation type="journal article" date="2024" name="Nat. Commun.">
        <title>Phylogenomics reveals the evolutionary origins of lichenization in chlorophyte algae.</title>
        <authorList>
            <person name="Puginier C."/>
            <person name="Libourel C."/>
            <person name="Otte J."/>
            <person name="Skaloud P."/>
            <person name="Haon M."/>
            <person name="Grisel S."/>
            <person name="Petersen M."/>
            <person name="Berrin J.G."/>
            <person name="Delaux P.M."/>
            <person name="Dal Grande F."/>
            <person name="Keller J."/>
        </authorList>
    </citation>
    <scope>NUCLEOTIDE SEQUENCE [LARGE SCALE GENOMIC DNA]</scope>
    <source>
        <strain evidence="5 6">SAG 2145</strain>
    </source>
</reference>
<keyword evidence="3" id="KW-0949">S-adenosyl-L-methionine</keyword>
<dbReference type="InterPro" id="IPR015353">
    <property type="entry name" value="Rubisco_LSMT_subst-bd"/>
</dbReference>
<dbReference type="Gene3D" id="3.90.1420.10">
    <property type="entry name" value="Rubisco LSMT, substrate-binding domain"/>
    <property type="match status" value="1"/>
</dbReference>
<protein>
    <recommendedName>
        <fullName evidence="4">SET domain-containing protein</fullName>
    </recommendedName>
</protein>
<comment type="caution">
    <text evidence="5">The sequence shown here is derived from an EMBL/GenBank/DDBJ whole genome shotgun (WGS) entry which is preliminary data.</text>
</comment>
<dbReference type="AlphaFoldDB" id="A0AAW1RPM8"/>
<evidence type="ECO:0000256" key="3">
    <source>
        <dbReference type="ARBA" id="ARBA00022691"/>
    </source>
</evidence>
<feature type="domain" description="SET" evidence="4">
    <location>
        <begin position="13"/>
        <end position="251"/>
    </location>
</feature>
<keyword evidence="6" id="KW-1185">Reference proteome</keyword>
<keyword evidence="1" id="KW-0489">Methyltransferase</keyword>
<dbReference type="InterPro" id="IPR050600">
    <property type="entry name" value="SETD3_SETD6_MTase"/>
</dbReference>
<dbReference type="PANTHER" id="PTHR13271:SF91">
    <property type="entry name" value="PROTEIN SET DOMAIN GROUP 40"/>
    <property type="match status" value="1"/>
</dbReference>
<dbReference type="EMBL" id="JALJOS010000008">
    <property type="protein sequence ID" value="KAK9835754.1"/>
    <property type="molecule type" value="Genomic_DNA"/>
</dbReference>
<evidence type="ECO:0000313" key="5">
    <source>
        <dbReference type="EMBL" id="KAK9835754.1"/>
    </source>
</evidence>
<dbReference type="SUPFAM" id="SSF82199">
    <property type="entry name" value="SET domain"/>
    <property type="match status" value="1"/>
</dbReference>
<proteinExistence type="predicted"/>
<evidence type="ECO:0000256" key="2">
    <source>
        <dbReference type="ARBA" id="ARBA00022679"/>
    </source>
</evidence>
<evidence type="ECO:0000259" key="4">
    <source>
        <dbReference type="PROSITE" id="PS50280"/>
    </source>
</evidence>
<accession>A0AAW1RPM8</accession>
<evidence type="ECO:0000256" key="1">
    <source>
        <dbReference type="ARBA" id="ARBA00022603"/>
    </source>
</evidence>
<keyword evidence="2" id="KW-0808">Transferase</keyword>
<dbReference type="GO" id="GO:0032259">
    <property type="term" value="P:methylation"/>
    <property type="evidence" value="ECO:0007669"/>
    <property type="project" value="UniProtKB-KW"/>
</dbReference>
<organism evidence="5 6">
    <name type="scientific">Apatococcus lobatus</name>
    <dbReference type="NCBI Taxonomy" id="904363"/>
    <lineage>
        <taxon>Eukaryota</taxon>
        <taxon>Viridiplantae</taxon>
        <taxon>Chlorophyta</taxon>
        <taxon>core chlorophytes</taxon>
        <taxon>Trebouxiophyceae</taxon>
        <taxon>Chlorellales</taxon>
        <taxon>Chlorellaceae</taxon>
        <taxon>Apatococcus</taxon>
    </lineage>
</organism>
<dbReference type="Gene3D" id="3.90.1410.10">
    <property type="entry name" value="set domain protein methyltransferase, domain 1"/>
    <property type="match status" value="1"/>
</dbReference>
<name>A0AAW1RPM8_9CHLO</name>
<dbReference type="InterPro" id="IPR036464">
    <property type="entry name" value="Rubisco_LSMT_subst-bd_sf"/>
</dbReference>
<dbReference type="SUPFAM" id="SSF81822">
    <property type="entry name" value="RuBisCo LSMT C-terminal, substrate-binding domain"/>
    <property type="match status" value="1"/>
</dbReference>
<dbReference type="CDD" id="cd10527">
    <property type="entry name" value="SET_LSMT"/>
    <property type="match status" value="1"/>
</dbReference>
<sequence length="713" mass="76791">MMLLCNREPHRASRCKVHSSASTGRQLSTRTLTATQSIAPGQVLVTAPSSVLLSVSDWPLHECLKTDHSHLTSDQALAVHLLHELAKGQASKWSIYIRQLPRSYSTACTFTPRQAMQLQVQHAIDRVVAAAKSANASWRQVKPTLSALGLPPKFCSKQAWQWAASTLSSRTMHDPRDPAGVLMPFGDLFNHTPPAAPTEPNFGPALQAADAPAGPAAESGGDGFLDAEAGVYRLHARRGYAAGEEVYLTYGALCNLDLLEHYGFVLDDNPHDKAHLDPTWLEGCHPMPSQTACWLHPSGRPSWDLLSHLRQSFATLPKEKAHRYLAAEGICVGPDSEMAVCQCLLAACKTALKALPTTLHEDLAMLAELEQDLDNFQATPHCPEQAQRDEPQHDTPPGMPFNVTANAAAPHCSAKAYSQPPACSRQSTARCVAMCKPPQPGLALGPECGNPSTSADLAAVDALPTQSAECYRRLHSSSGASTAYAASMTTSEKPRPAFFPTVTSSEPVLQPQHMASASKAQRISLPRLQQERPRGAVILENLLLRSPSRPFPGSIELERPAALLLASSDPPALPKQAYGSDRLSTNQLSEQLDRTRQLDAKLAVATDSYAVETHDVTQCLSGLEMKSGDSENPRLPAAGRAEGLHAHQAAETLAHECSDAAHKQTRTAGPIKTLTANEQLALRWRVGYKRTLVRALELATKTLQAEQAASGSC</sequence>
<dbReference type="Pfam" id="PF09273">
    <property type="entry name" value="Rubis-subs-bind"/>
    <property type="match status" value="1"/>
</dbReference>
<dbReference type="InterPro" id="IPR001214">
    <property type="entry name" value="SET_dom"/>
</dbReference>
<dbReference type="GO" id="GO:0016279">
    <property type="term" value="F:protein-lysine N-methyltransferase activity"/>
    <property type="evidence" value="ECO:0007669"/>
    <property type="project" value="TreeGrafter"/>
</dbReference>
<evidence type="ECO:0000313" key="6">
    <source>
        <dbReference type="Proteomes" id="UP001438707"/>
    </source>
</evidence>
<dbReference type="PROSITE" id="PS50280">
    <property type="entry name" value="SET"/>
    <property type="match status" value="1"/>
</dbReference>
<dbReference type="Proteomes" id="UP001438707">
    <property type="component" value="Unassembled WGS sequence"/>
</dbReference>